<dbReference type="Proteomes" id="UP000235388">
    <property type="component" value="Unassembled WGS sequence"/>
</dbReference>
<dbReference type="EMBL" id="PGCJ01000263">
    <property type="protein sequence ID" value="PLW35132.1"/>
    <property type="molecule type" value="Genomic_DNA"/>
</dbReference>
<evidence type="ECO:0000313" key="3">
    <source>
        <dbReference type="Proteomes" id="UP000235388"/>
    </source>
</evidence>
<keyword evidence="3" id="KW-1185">Reference proteome</keyword>
<protein>
    <submittedName>
        <fullName evidence="2">Uncharacterized protein</fullName>
    </submittedName>
</protein>
<organism evidence="2 3">
    <name type="scientific">Puccinia coronata f. sp. avenae</name>
    <dbReference type="NCBI Taxonomy" id="200324"/>
    <lineage>
        <taxon>Eukaryota</taxon>
        <taxon>Fungi</taxon>
        <taxon>Dikarya</taxon>
        <taxon>Basidiomycota</taxon>
        <taxon>Pucciniomycotina</taxon>
        <taxon>Pucciniomycetes</taxon>
        <taxon>Pucciniales</taxon>
        <taxon>Pucciniaceae</taxon>
        <taxon>Puccinia</taxon>
    </lineage>
</organism>
<proteinExistence type="predicted"/>
<reference evidence="2 3" key="1">
    <citation type="submission" date="2017-11" db="EMBL/GenBank/DDBJ databases">
        <title>De novo assembly and phasing of dikaryotic genomes from two isolates of Puccinia coronata f. sp. avenae, the causal agent of oat crown rust.</title>
        <authorList>
            <person name="Miller M.E."/>
            <person name="Zhang Y."/>
            <person name="Omidvar V."/>
            <person name="Sperschneider J."/>
            <person name="Schwessinger B."/>
            <person name="Raley C."/>
            <person name="Palmer J.M."/>
            <person name="Garnica D."/>
            <person name="Upadhyaya N."/>
            <person name="Rathjen J."/>
            <person name="Taylor J.M."/>
            <person name="Park R.F."/>
            <person name="Dodds P.N."/>
            <person name="Hirsch C.D."/>
            <person name="Kianian S.F."/>
            <person name="Figueroa M."/>
        </authorList>
    </citation>
    <scope>NUCLEOTIDE SEQUENCE [LARGE SCALE GENOMIC DNA]</scope>
    <source>
        <strain evidence="2">12NC29</strain>
    </source>
</reference>
<accession>A0A2N5UBP7</accession>
<gene>
    <name evidence="2" type="ORF">PCANC_20971</name>
</gene>
<name>A0A2N5UBP7_9BASI</name>
<comment type="caution">
    <text evidence="2">The sequence shown here is derived from an EMBL/GenBank/DDBJ whole genome shotgun (WGS) entry which is preliminary data.</text>
</comment>
<evidence type="ECO:0000313" key="2">
    <source>
        <dbReference type="EMBL" id="PLW35132.1"/>
    </source>
</evidence>
<evidence type="ECO:0000256" key="1">
    <source>
        <dbReference type="SAM" id="MobiDB-lite"/>
    </source>
</evidence>
<feature type="region of interest" description="Disordered" evidence="1">
    <location>
        <begin position="35"/>
        <end position="57"/>
    </location>
</feature>
<dbReference type="AlphaFoldDB" id="A0A2N5UBP7"/>
<sequence>MLAPIQHNFQPYRKPSGLQYPEVCRIISADLKNSSKSCKRNSHVTNEYGDNDENRAKRKMSERLRSQEESHEEIRVTLSKLSTTSSTSFYSCRSLSTQRRTPLQHCLSHIPPPPLKISHPPGLPPRFIYSPLSFHITFDTSRTTFTQLVVIRRRCRMVSRMTPSPRITPRPREPIEQTLNQWIG</sequence>